<dbReference type="GO" id="GO:0005829">
    <property type="term" value="C:cytosol"/>
    <property type="evidence" value="ECO:0007669"/>
    <property type="project" value="TreeGrafter"/>
</dbReference>
<evidence type="ECO:0000313" key="3">
    <source>
        <dbReference type="EMBL" id="RDJ25521.1"/>
    </source>
</evidence>
<dbReference type="CDD" id="cd02209">
    <property type="entry name" value="cupin_XRE_C"/>
    <property type="match status" value="1"/>
</dbReference>
<name>A0A370L7C8_9HYPH</name>
<dbReference type="RefSeq" id="WP_114829567.1">
    <property type="nucleotide sequence ID" value="NZ_QQTO01000021.1"/>
</dbReference>
<keyword evidence="4" id="KW-1185">Reference proteome</keyword>
<dbReference type="PROSITE" id="PS50943">
    <property type="entry name" value="HTH_CROC1"/>
    <property type="match status" value="1"/>
</dbReference>
<dbReference type="EMBL" id="QQTP01000005">
    <property type="protein sequence ID" value="RDJ25521.1"/>
    <property type="molecule type" value="Genomic_DNA"/>
</dbReference>
<dbReference type="Gene3D" id="2.60.120.10">
    <property type="entry name" value="Jelly Rolls"/>
    <property type="match status" value="1"/>
</dbReference>
<dbReference type="GO" id="GO:0003677">
    <property type="term" value="F:DNA binding"/>
    <property type="evidence" value="ECO:0007669"/>
    <property type="project" value="UniProtKB-KW"/>
</dbReference>
<dbReference type="Pfam" id="PF07883">
    <property type="entry name" value="Cupin_2"/>
    <property type="match status" value="1"/>
</dbReference>
<dbReference type="OrthoDB" id="9814751at2"/>
<dbReference type="PANTHER" id="PTHR46797">
    <property type="entry name" value="HTH-TYPE TRANSCRIPTIONAL REGULATOR"/>
    <property type="match status" value="1"/>
</dbReference>
<dbReference type="SUPFAM" id="SSF51182">
    <property type="entry name" value="RmlC-like cupins"/>
    <property type="match status" value="1"/>
</dbReference>
<dbReference type="InterPro" id="IPR010982">
    <property type="entry name" value="Lambda_DNA-bd_dom_sf"/>
</dbReference>
<dbReference type="Gene3D" id="1.10.260.40">
    <property type="entry name" value="lambda repressor-like DNA-binding domains"/>
    <property type="match status" value="1"/>
</dbReference>
<accession>A0A370L7C8</accession>
<organism evidence="3 4">
    <name type="scientific">Bosea caraganae</name>
    <dbReference type="NCBI Taxonomy" id="2763117"/>
    <lineage>
        <taxon>Bacteria</taxon>
        <taxon>Pseudomonadati</taxon>
        <taxon>Pseudomonadota</taxon>
        <taxon>Alphaproteobacteria</taxon>
        <taxon>Hyphomicrobiales</taxon>
        <taxon>Boseaceae</taxon>
        <taxon>Bosea</taxon>
    </lineage>
</organism>
<dbReference type="InterPro" id="IPR013096">
    <property type="entry name" value="Cupin_2"/>
</dbReference>
<dbReference type="InterPro" id="IPR014710">
    <property type="entry name" value="RmlC-like_jellyroll"/>
</dbReference>
<dbReference type="PANTHER" id="PTHR46797:SF2">
    <property type="entry name" value="TRANSCRIPTIONAL REGULATOR"/>
    <property type="match status" value="1"/>
</dbReference>
<dbReference type="InterPro" id="IPR001387">
    <property type="entry name" value="Cro/C1-type_HTH"/>
</dbReference>
<sequence length="206" mass="22058">MAREQKGADAASGGDDAGGDIKIGGRLRHARLMKGMSLKDVAAGIGVSESFISKLENDKVQPSLAVLHRLVALLGINVAAMFNNETEGGGPLFVMRAGERPTITTRLRQKTDGVVLERLIPQTKNALLQVNIHQVVPGGGSHGLISHVGEEMGYVLEGTLDLTVGDQVCRLYAGDSFFFPSEELHGYTNPGDRVARILWVNTPPTF</sequence>
<comment type="caution">
    <text evidence="3">The sequence shown here is derived from an EMBL/GenBank/DDBJ whole genome shotgun (WGS) entry which is preliminary data.</text>
</comment>
<dbReference type="CDD" id="cd00093">
    <property type="entry name" value="HTH_XRE"/>
    <property type="match status" value="1"/>
</dbReference>
<dbReference type="AlphaFoldDB" id="A0A370L7C8"/>
<protein>
    <submittedName>
        <fullName evidence="3">Cupin domain-containing protein</fullName>
    </submittedName>
</protein>
<evidence type="ECO:0000256" key="1">
    <source>
        <dbReference type="ARBA" id="ARBA00023125"/>
    </source>
</evidence>
<keyword evidence="1" id="KW-0238">DNA-binding</keyword>
<dbReference type="SUPFAM" id="SSF47413">
    <property type="entry name" value="lambda repressor-like DNA-binding domains"/>
    <property type="match status" value="1"/>
</dbReference>
<proteinExistence type="predicted"/>
<dbReference type="SMART" id="SM00530">
    <property type="entry name" value="HTH_XRE"/>
    <property type="match status" value="1"/>
</dbReference>
<reference evidence="4" key="1">
    <citation type="submission" date="2018-07" db="EMBL/GenBank/DDBJ databases">
        <authorList>
            <person name="Safronova V.I."/>
            <person name="Chirak E.R."/>
            <person name="Sazanova A.L."/>
        </authorList>
    </citation>
    <scope>NUCLEOTIDE SEQUENCE [LARGE SCALE GENOMIC DNA]</scope>
    <source>
        <strain evidence="4">RCAM04685</strain>
    </source>
</reference>
<dbReference type="Proteomes" id="UP000255207">
    <property type="component" value="Unassembled WGS sequence"/>
</dbReference>
<dbReference type="Pfam" id="PF01381">
    <property type="entry name" value="HTH_3"/>
    <property type="match status" value="1"/>
</dbReference>
<feature type="domain" description="HTH cro/C1-type" evidence="2">
    <location>
        <begin position="27"/>
        <end position="81"/>
    </location>
</feature>
<dbReference type="InterPro" id="IPR011051">
    <property type="entry name" value="RmlC_Cupin_sf"/>
</dbReference>
<evidence type="ECO:0000259" key="2">
    <source>
        <dbReference type="PROSITE" id="PS50943"/>
    </source>
</evidence>
<evidence type="ECO:0000313" key="4">
    <source>
        <dbReference type="Proteomes" id="UP000255207"/>
    </source>
</evidence>
<dbReference type="InterPro" id="IPR050807">
    <property type="entry name" value="TransReg_Diox_bact_type"/>
</dbReference>
<gene>
    <name evidence="3" type="ORF">DWE98_12450</name>
</gene>
<dbReference type="GO" id="GO:0003700">
    <property type="term" value="F:DNA-binding transcription factor activity"/>
    <property type="evidence" value="ECO:0007669"/>
    <property type="project" value="TreeGrafter"/>
</dbReference>